<organism evidence="1 2">
    <name type="scientific">Desulfobulbus oligotrophicus</name>
    <dbReference type="NCBI Taxonomy" id="1909699"/>
    <lineage>
        <taxon>Bacteria</taxon>
        <taxon>Pseudomonadati</taxon>
        <taxon>Thermodesulfobacteriota</taxon>
        <taxon>Desulfobulbia</taxon>
        <taxon>Desulfobulbales</taxon>
        <taxon>Desulfobulbaceae</taxon>
        <taxon>Desulfobulbus</taxon>
    </lineage>
</organism>
<dbReference type="Proteomes" id="UP000596092">
    <property type="component" value="Chromosome"/>
</dbReference>
<dbReference type="AlphaFoldDB" id="A0A7T6AQL3"/>
<dbReference type="PROSITE" id="PS51257">
    <property type="entry name" value="PROKAR_LIPOPROTEIN"/>
    <property type="match status" value="1"/>
</dbReference>
<evidence type="ECO:0000313" key="1">
    <source>
        <dbReference type="EMBL" id="QQG65677.1"/>
    </source>
</evidence>
<proteinExistence type="predicted"/>
<keyword evidence="1" id="KW-0449">Lipoprotein</keyword>
<dbReference type="InterPro" id="IPR004658">
    <property type="entry name" value="OMP_Slp"/>
</dbReference>
<dbReference type="PIRSF" id="PIRSF004982">
    <property type="entry name" value="SlP"/>
    <property type="match status" value="1"/>
</dbReference>
<dbReference type="NCBIfam" id="TIGR00752">
    <property type="entry name" value="slp"/>
    <property type="match status" value="1"/>
</dbReference>
<dbReference type="GO" id="GO:0019867">
    <property type="term" value="C:outer membrane"/>
    <property type="evidence" value="ECO:0007669"/>
    <property type="project" value="InterPro"/>
</dbReference>
<keyword evidence="2" id="KW-1185">Reference proteome</keyword>
<gene>
    <name evidence="1" type="ORF">HP555_07255</name>
</gene>
<dbReference type="KEGG" id="dog:HP555_07255"/>
<accession>A0A7T6AQL3</accession>
<dbReference type="RefSeq" id="WP_199261029.1">
    <property type="nucleotide sequence ID" value="NZ_CP054140.1"/>
</dbReference>
<dbReference type="PANTHER" id="PTHR37530">
    <property type="entry name" value="OUTER MEMBRANE PROTEIN SLP"/>
    <property type="match status" value="1"/>
</dbReference>
<name>A0A7T6AQL3_9BACT</name>
<reference evidence="1 2" key="1">
    <citation type="submission" date="2020-05" db="EMBL/GenBank/DDBJ databases">
        <title>Complete genome of Desulfobulbus oligotrophicus.</title>
        <authorList>
            <person name="Podar M."/>
        </authorList>
    </citation>
    <scope>NUCLEOTIDE SEQUENCE [LARGE SCALE GENOMIC DNA]</scope>
    <source>
        <strain evidence="1 2">Prop6</strain>
    </source>
</reference>
<protein>
    <submittedName>
        <fullName evidence="1">Slp/YeaY family lipoprotein</fullName>
    </submittedName>
</protein>
<evidence type="ECO:0000313" key="2">
    <source>
        <dbReference type="Proteomes" id="UP000596092"/>
    </source>
</evidence>
<sequence>MQLKWIAVLPIVIFLLYGCADLPLTTVADPTLRKSSFADLVAAAQQHIGKTVILGGYVLSIENKADHTRIVALQTPLSSGQEPQSKDLSQGRLILLYNGFLDPEVYTKERKITVAGTIAGSSTTERHTETEYPFLRLQIEQLYLWPKPTIQPYRPYDYWHHPYYYDPWWGPYPWHWRHRYHRWR</sequence>
<dbReference type="EMBL" id="CP054140">
    <property type="protein sequence ID" value="QQG65677.1"/>
    <property type="molecule type" value="Genomic_DNA"/>
</dbReference>
<dbReference type="Pfam" id="PF03843">
    <property type="entry name" value="Slp"/>
    <property type="match status" value="1"/>
</dbReference>
<dbReference type="PANTHER" id="PTHR37530:SF1">
    <property type="entry name" value="OUTER MEMBRANE PROTEIN SLP"/>
    <property type="match status" value="1"/>
</dbReference>